<name>A0A6J7WJ84_9CAUD</name>
<gene>
    <name evidence="2" type="ORF">UFOVP193_10</name>
</gene>
<evidence type="ECO:0000313" key="2">
    <source>
        <dbReference type="EMBL" id="CAB5214057.1"/>
    </source>
</evidence>
<dbReference type="EMBL" id="LR798240">
    <property type="protein sequence ID" value="CAB5214057.1"/>
    <property type="molecule type" value="Genomic_DNA"/>
</dbReference>
<accession>A0A6J7WJ84</accession>
<keyword evidence="1" id="KW-0812">Transmembrane</keyword>
<sequence length="204" mass="22368">MAEIEQSNAKDTLLGVLTYIDSPFKLAVVVLLAVLSFTGYFIYSNQSFLIAAYDKNKALPKIDVSRSDDVAKMLIKEANADVVAIFEVDIMLGTRVLVRAYTKEGRDKAHDGLDVGMLSNNADNNSDLISLYAGNIPCGSYTRAQSIVGLWYIQQGANFLCRSSMPIAAGQFAGQLTVGWKTPPENINKVQDMMIIASNMMIKR</sequence>
<keyword evidence="1" id="KW-1133">Transmembrane helix</keyword>
<protein>
    <submittedName>
        <fullName evidence="2">Uncharacterized protein</fullName>
    </submittedName>
</protein>
<feature type="transmembrane region" description="Helical" evidence="1">
    <location>
        <begin position="24"/>
        <end position="43"/>
    </location>
</feature>
<reference evidence="2" key="1">
    <citation type="submission" date="2020-05" db="EMBL/GenBank/DDBJ databases">
        <authorList>
            <person name="Chiriac C."/>
            <person name="Salcher M."/>
            <person name="Ghai R."/>
            <person name="Kavagutti S V."/>
        </authorList>
    </citation>
    <scope>NUCLEOTIDE SEQUENCE</scope>
</reference>
<evidence type="ECO:0000256" key="1">
    <source>
        <dbReference type="SAM" id="Phobius"/>
    </source>
</evidence>
<organism evidence="2">
    <name type="scientific">uncultured Caudovirales phage</name>
    <dbReference type="NCBI Taxonomy" id="2100421"/>
    <lineage>
        <taxon>Viruses</taxon>
        <taxon>Duplodnaviria</taxon>
        <taxon>Heunggongvirae</taxon>
        <taxon>Uroviricota</taxon>
        <taxon>Caudoviricetes</taxon>
        <taxon>Peduoviridae</taxon>
        <taxon>Maltschvirus</taxon>
        <taxon>Maltschvirus maltsch</taxon>
    </lineage>
</organism>
<proteinExistence type="predicted"/>
<keyword evidence="1" id="KW-0472">Membrane</keyword>